<dbReference type="HOGENOM" id="CLU_330232_0_0_1"/>
<feature type="compositionally biased region" description="Low complexity" evidence="1">
    <location>
        <begin position="435"/>
        <end position="454"/>
    </location>
</feature>
<dbReference type="GeneID" id="5702514"/>
<dbReference type="EMBL" id="AACB03000002">
    <property type="protein sequence ID" value="KAE8303683.1"/>
    <property type="molecule type" value="Genomic_DNA"/>
</dbReference>
<feature type="compositionally biased region" description="Basic and acidic residues" evidence="1">
    <location>
        <begin position="404"/>
        <end position="415"/>
    </location>
</feature>
<keyword evidence="4" id="KW-1185">Reference proteome</keyword>
<organism evidence="3 4">
    <name type="scientific">Giardia intestinalis (strain ATCC 50803 / WB clone C6)</name>
    <name type="common">Giardia lamblia</name>
    <dbReference type="NCBI Taxonomy" id="184922"/>
    <lineage>
        <taxon>Eukaryota</taxon>
        <taxon>Metamonada</taxon>
        <taxon>Diplomonadida</taxon>
        <taxon>Hexamitidae</taxon>
        <taxon>Giardiinae</taxon>
        <taxon>Giardia</taxon>
    </lineage>
</organism>
<comment type="caution">
    <text evidence="3">The sequence shown here is derived from an EMBL/GenBank/DDBJ whole genome shotgun (WGS) entry which is preliminary data.</text>
</comment>
<dbReference type="Proteomes" id="UP000001548">
    <property type="component" value="Unassembled WGS sequence"/>
</dbReference>
<evidence type="ECO:0000256" key="2">
    <source>
        <dbReference type="SAM" id="Phobius"/>
    </source>
</evidence>
<reference evidence="3 4" key="1">
    <citation type="journal article" date="2007" name="Science">
        <title>Genomic minimalism in the early diverging intestinal parasite Giardia lamblia.</title>
        <authorList>
            <person name="Morrison H.G."/>
            <person name="McArthur A.G."/>
            <person name="Gillin F.D."/>
            <person name="Aley S.B."/>
            <person name="Adam R.D."/>
            <person name="Olsen G.J."/>
            <person name="Best A.A."/>
            <person name="Cande W.Z."/>
            <person name="Chen F."/>
            <person name="Cipriano M.J."/>
            <person name="Davids B.J."/>
            <person name="Dawson S.C."/>
            <person name="Elmendorf H.G."/>
            <person name="Hehl A.B."/>
            <person name="Holder M.E."/>
            <person name="Huse S.M."/>
            <person name="Kim U.U."/>
            <person name="Lasek-Nesselquist E."/>
            <person name="Manning G."/>
            <person name="Nigam A."/>
            <person name="Nixon J.E."/>
            <person name="Palm D."/>
            <person name="Passamaneck N.E."/>
            <person name="Prabhu A."/>
            <person name="Reich C.I."/>
            <person name="Reiner D.S."/>
            <person name="Samuelson J."/>
            <person name="Svard S.G."/>
            <person name="Sogin M.L."/>
        </authorList>
    </citation>
    <scope>NUCLEOTIDE SEQUENCE [LARGE SCALE GENOMIC DNA]</scope>
    <source>
        <strain evidence="3 4">WB C6</strain>
    </source>
</reference>
<protein>
    <submittedName>
        <fullName evidence="3">Ankyrin repeat protein 1</fullName>
    </submittedName>
</protein>
<feature type="compositionally biased region" description="Polar residues" evidence="1">
    <location>
        <begin position="394"/>
        <end position="403"/>
    </location>
</feature>
<dbReference type="Pfam" id="PF12796">
    <property type="entry name" value="Ank_2"/>
    <property type="match status" value="1"/>
</dbReference>
<sequence>MDQWFRAARTGDISYIKAYCRQMKGSRTTSGGYTALMIAARYGCREVVGVLKGHEARIYCDTHWTALMFACDSGHQPIVQELAPLEAGLSDYRGITGLMRASLHGFTTIIKTLFSYEGELNATLKEPVSDFPKGCNALAMAMMSGHKESVQLLLPSECSSLTTVIVQECTCDRELTDAQTDCINLVTSFLEQRAMVEDPSFRATHPWFYAAATNDVQYVQDHISDCAKLTNPDDGDKCALFYAIIHGAKDVAELLFELEKDCIDSSQRGFTSYLRDTAFKDIIIGSSASLSKQLASAAPGLLATTEPSATLPTTTHAAAQETIDTCQQDAEISSFPDQMEEAKRPVSTVSLLHATPRLTIPNTKPIPLRAANTRTTPQEARRPKSKEPRGVSRDTISPGPNRSRSTERLAIHKDVGPMTTPMKQTPSKESIRTMRSGSRSSSASRSVPRRAGSSDVGRNISRKSFSKVGPYDSEPHVVRPKIANKGQIPAISKLVKESVQKANAQNISQELVSICTSDNCRTISERTEENTSPKDLSLPCVSIGVAHERADITDEAAHLFSQTKVSSEELSIHNSGAGGAQEDVNSPGHEDCFKLLAKCAVPNAGSANITPGATNRPSKYSPRGDGSFEGVEKSLSTLLAGISEKIERLDALTKQNTEHCASLSSGFEKITTLITGHNEQIEHIMKTQQTLTMFMLQEKSSRDRSETGNYSAATPSSVIADGRVQPFALPRNTDEPVVVCAGEPNAKLNSMSASVCGEGPQQLSILSPNESSLYDQTRFVTKSVAPATVSAIYTGPLQQPSTHVLDTSNNNSTICPEPASAPTPAPFVLTSGDTKPFFAMKSYMSLFFAVLGLVIVNSIAYNVILTIQA</sequence>
<name>A8B4G5_GIAIC</name>
<feature type="region of interest" description="Disordered" evidence="1">
    <location>
        <begin position="360"/>
        <end position="479"/>
    </location>
</feature>
<dbReference type="KEGG" id="gla:GL50803_0022003"/>
<dbReference type="InterPro" id="IPR036770">
    <property type="entry name" value="Ankyrin_rpt-contain_sf"/>
</dbReference>
<evidence type="ECO:0000256" key="1">
    <source>
        <dbReference type="SAM" id="MobiDB-lite"/>
    </source>
</evidence>
<dbReference type="OMA" id="NTRTTPQ"/>
<proteinExistence type="predicted"/>
<dbReference type="STRING" id="184922.A8B4G5"/>
<feature type="compositionally biased region" description="Polar residues" evidence="1">
    <location>
        <begin position="606"/>
        <end position="618"/>
    </location>
</feature>
<dbReference type="VEuPathDB" id="GiardiaDB:GL50803_22003"/>
<keyword evidence="2" id="KW-0812">Transmembrane</keyword>
<accession>A8B4G5</accession>
<feature type="region of interest" description="Disordered" evidence="1">
    <location>
        <begin position="606"/>
        <end position="627"/>
    </location>
</feature>
<dbReference type="RefSeq" id="XP_001709590.1">
    <property type="nucleotide sequence ID" value="XM_001709538.1"/>
</dbReference>
<dbReference type="AlphaFoldDB" id="A8B4G5"/>
<dbReference type="SUPFAM" id="SSF48403">
    <property type="entry name" value="Ankyrin repeat"/>
    <property type="match status" value="1"/>
</dbReference>
<dbReference type="SMART" id="SM00248">
    <property type="entry name" value="ANK"/>
    <property type="match status" value="5"/>
</dbReference>
<evidence type="ECO:0000313" key="3">
    <source>
        <dbReference type="EMBL" id="KAE8303683.1"/>
    </source>
</evidence>
<dbReference type="InterPro" id="IPR002110">
    <property type="entry name" value="Ankyrin_rpt"/>
</dbReference>
<keyword evidence="2" id="KW-1133">Transmembrane helix</keyword>
<gene>
    <name evidence="3" type="ORF">GL50803_0022003</name>
</gene>
<dbReference type="PANTHER" id="PTHR24120">
    <property type="entry name" value="GH07239P"/>
    <property type="match status" value="1"/>
</dbReference>
<dbReference type="Gene3D" id="1.25.40.20">
    <property type="entry name" value="Ankyrin repeat-containing domain"/>
    <property type="match status" value="2"/>
</dbReference>
<dbReference type="PANTHER" id="PTHR24120:SF4">
    <property type="entry name" value="GH07239P"/>
    <property type="match status" value="1"/>
</dbReference>
<keyword evidence="2" id="KW-0472">Membrane</keyword>
<feature type="transmembrane region" description="Helical" evidence="2">
    <location>
        <begin position="843"/>
        <end position="864"/>
    </location>
</feature>
<evidence type="ECO:0000313" key="4">
    <source>
        <dbReference type="Proteomes" id="UP000001548"/>
    </source>
</evidence>
<feature type="compositionally biased region" description="Basic and acidic residues" evidence="1">
    <location>
        <begin position="379"/>
        <end position="392"/>
    </location>
</feature>